<sequence>MVVVVDVQSFKTSKKCFSPKELAIYNGKQMAHFVFKPPFPWSSLDNEFQRQANWVTHNHHGIKWESGHTPSHLFPLILRHLISPSDHVYVKGKEKADIIRKALSRDVIEVEEEPALPSLEPNCYYHIRSPCHCALSNVYYIYNTYVMQ</sequence>
<dbReference type="AlphaFoldDB" id="A0A1Y1LTA4"/>
<proteinExistence type="predicted"/>
<dbReference type="EMBL" id="GEZM01047311">
    <property type="protein sequence ID" value="JAV76883.1"/>
    <property type="molecule type" value="Transcribed_RNA"/>
</dbReference>
<accession>A0A1Y1LTA4</accession>
<reference evidence="1" key="1">
    <citation type="journal article" date="2016" name="Sci. Rep.">
        <title>Molecular characterization of firefly nuptial gifts: a multi-omics approach sheds light on postcopulatory sexual selection.</title>
        <authorList>
            <person name="Al-Wathiqui N."/>
            <person name="Fallon T.R."/>
            <person name="South A."/>
            <person name="Weng J.K."/>
            <person name="Lewis S.M."/>
        </authorList>
    </citation>
    <scope>NUCLEOTIDE SEQUENCE</scope>
</reference>
<protein>
    <submittedName>
        <fullName evidence="1">Uncharacterized protein</fullName>
    </submittedName>
</protein>
<name>A0A1Y1LTA4_PHOPY</name>
<organism evidence="1">
    <name type="scientific">Photinus pyralis</name>
    <name type="common">Common eastern firefly</name>
    <name type="synonym">Lampyris pyralis</name>
    <dbReference type="NCBI Taxonomy" id="7054"/>
    <lineage>
        <taxon>Eukaryota</taxon>
        <taxon>Metazoa</taxon>
        <taxon>Ecdysozoa</taxon>
        <taxon>Arthropoda</taxon>
        <taxon>Hexapoda</taxon>
        <taxon>Insecta</taxon>
        <taxon>Pterygota</taxon>
        <taxon>Neoptera</taxon>
        <taxon>Endopterygota</taxon>
        <taxon>Coleoptera</taxon>
        <taxon>Polyphaga</taxon>
        <taxon>Elateriformia</taxon>
        <taxon>Elateroidea</taxon>
        <taxon>Lampyridae</taxon>
        <taxon>Lampyrinae</taxon>
        <taxon>Photinus</taxon>
    </lineage>
</organism>
<evidence type="ECO:0000313" key="1">
    <source>
        <dbReference type="EMBL" id="JAV76883.1"/>
    </source>
</evidence>